<evidence type="ECO:0000256" key="1">
    <source>
        <dbReference type="SAM" id="MobiDB-lite"/>
    </source>
</evidence>
<accession>A0A8H7DFU6</accession>
<evidence type="ECO:0000313" key="4">
    <source>
        <dbReference type="Proteomes" id="UP000623467"/>
    </source>
</evidence>
<comment type="caution">
    <text evidence="3">The sequence shown here is derived from an EMBL/GenBank/DDBJ whole genome shotgun (WGS) entry which is preliminary data.</text>
</comment>
<keyword evidence="4" id="KW-1185">Reference proteome</keyword>
<proteinExistence type="predicted"/>
<gene>
    <name evidence="3" type="ORF">MSAN_00488000</name>
</gene>
<dbReference type="InterPro" id="IPR027948">
    <property type="entry name" value="DUF4436"/>
</dbReference>
<keyword evidence="2" id="KW-1133">Transmembrane helix</keyword>
<reference evidence="3" key="1">
    <citation type="submission" date="2020-05" db="EMBL/GenBank/DDBJ databases">
        <title>Mycena genomes resolve the evolution of fungal bioluminescence.</title>
        <authorList>
            <person name="Tsai I.J."/>
        </authorList>
    </citation>
    <scope>NUCLEOTIDE SEQUENCE</scope>
    <source>
        <strain evidence="3">160909Yilan</strain>
    </source>
</reference>
<feature type="transmembrane region" description="Helical" evidence="2">
    <location>
        <begin position="370"/>
        <end position="393"/>
    </location>
</feature>
<name>A0A8H7DFU6_9AGAR</name>
<evidence type="ECO:0000313" key="3">
    <source>
        <dbReference type="EMBL" id="KAF7372820.1"/>
    </source>
</evidence>
<keyword evidence="2" id="KW-0472">Membrane</keyword>
<dbReference type="AlphaFoldDB" id="A0A8H7DFU6"/>
<protein>
    <recommendedName>
        <fullName evidence="5">Transmembrane protein</fullName>
    </recommendedName>
</protein>
<dbReference type="OrthoDB" id="2995787at2759"/>
<keyword evidence="2" id="KW-0812">Transmembrane</keyword>
<feature type="compositionally biased region" description="Basic and acidic residues" evidence="1">
    <location>
        <begin position="13"/>
        <end position="36"/>
    </location>
</feature>
<feature type="region of interest" description="Disordered" evidence="1">
    <location>
        <begin position="1"/>
        <end position="74"/>
    </location>
</feature>
<evidence type="ECO:0000256" key="2">
    <source>
        <dbReference type="SAM" id="Phobius"/>
    </source>
</evidence>
<dbReference type="Proteomes" id="UP000623467">
    <property type="component" value="Unassembled WGS sequence"/>
</dbReference>
<organism evidence="3 4">
    <name type="scientific">Mycena sanguinolenta</name>
    <dbReference type="NCBI Taxonomy" id="230812"/>
    <lineage>
        <taxon>Eukaryota</taxon>
        <taxon>Fungi</taxon>
        <taxon>Dikarya</taxon>
        <taxon>Basidiomycota</taxon>
        <taxon>Agaricomycotina</taxon>
        <taxon>Agaricomycetes</taxon>
        <taxon>Agaricomycetidae</taxon>
        <taxon>Agaricales</taxon>
        <taxon>Marasmiineae</taxon>
        <taxon>Mycenaceae</taxon>
        <taxon>Mycena</taxon>
    </lineage>
</organism>
<dbReference type="Pfam" id="PF14494">
    <property type="entry name" value="DUF4436"/>
    <property type="match status" value="1"/>
</dbReference>
<evidence type="ECO:0008006" key="5">
    <source>
        <dbReference type="Google" id="ProtNLM"/>
    </source>
</evidence>
<sequence length="419" mass="45831">MTPEPETVALTDIARKPEGAVVRSGDEATRRTEADAPHGVASPSLEYPPSLSDTLEVSTKPPLANGRSSPPLNKNGGNSRLKFCWQHIHGILVIVTLLGLSIGIIVTGYLFSKSAQAKNDMDRRGQTLNISASQFFPDTEQAHNVSLEGTMSLNDFTPVTGLMSTMTINNVSFSSGTPEARYIFCFYLSNDPTESNVTSGFQTHSPLGSSASVARATSDPIGQSLRYPFDTYTSTIDILAIYQVLDPNSRPRYPCRNYVNWTTAPDCSLTVQQSLEGWHASVLLNQSSPILQITVKRDGVIIGLACLLFAVAWLLSLAVCFITMFVIWHRNEPRFDLVATCATLLFALPQLRNAEPGIPATPVLFDAIGYLWNIAIVGLSMLSLILYFVASLLKVKNAKETEKSDPERESLLDNREENV</sequence>
<feature type="transmembrane region" description="Helical" evidence="2">
    <location>
        <begin position="88"/>
        <end position="111"/>
    </location>
</feature>
<dbReference type="EMBL" id="JACAZH010000003">
    <property type="protein sequence ID" value="KAF7372820.1"/>
    <property type="molecule type" value="Genomic_DNA"/>
</dbReference>
<feature type="transmembrane region" description="Helical" evidence="2">
    <location>
        <begin position="300"/>
        <end position="328"/>
    </location>
</feature>